<dbReference type="VEuPathDB" id="PiroplasmaDB:BEWA_045470"/>
<dbReference type="STRING" id="1537102.L1LA85"/>
<feature type="region of interest" description="Disordered" evidence="1">
    <location>
        <begin position="588"/>
        <end position="623"/>
    </location>
</feature>
<dbReference type="Proteomes" id="UP000031512">
    <property type="component" value="Unassembled WGS sequence"/>
</dbReference>
<feature type="compositionally biased region" description="Polar residues" evidence="1">
    <location>
        <begin position="599"/>
        <end position="623"/>
    </location>
</feature>
<name>L1LA85_THEEQ</name>
<dbReference type="GeneID" id="15804189"/>
<dbReference type="KEGG" id="beq:BEWA_045470"/>
<comment type="caution">
    <text evidence="2">The sequence shown here is derived from an EMBL/GenBank/DDBJ whole genome shotgun (WGS) entry which is preliminary data.</text>
</comment>
<organism evidence="2 3">
    <name type="scientific">Theileria equi strain WA</name>
    <dbReference type="NCBI Taxonomy" id="1537102"/>
    <lineage>
        <taxon>Eukaryota</taxon>
        <taxon>Sar</taxon>
        <taxon>Alveolata</taxon>
        <taxon>Apicomplexa</taxon>
        <taxon>Aconoidasida</taxon>
        <taxon>Piroplasmida</taxon>
        <taxon>Theileriidae</taxon>
        <taxon>Theileria</taxon>
    </lineage>
</organism>
<feature type="compositionally biased region" description="Gly residues" evidence="1">
    <location>
        <begin position="481"/>
        <end position="490"/>
    </location>
</feature>
<proteinExistence type="predicted"/>
<accession>L1LA85</accession>
<dbReference type="RefSeq" id="XP_004831535.1">
    <property type="nucleotide sequence ID" value="XM_004831478.1"/>
</dbReference>
<reference evidence="2 3" key="1">
    <citation type="journal article" date="2012" name="BMC Genomics">
        <title>Comparative genomic analysis and phylogenetic position of Theileria equi.</title>
        <authorList>
            <person name="Kappmeyer L.S."/>
            <person name="Thiagarajan M."/>
            <person name="Herndon D.R."/>
            <person name="Ramsay J.D."/>
            <person name="Caler E."/>
            <person name="Djikeng A."/>
            <person name="Gillespie J.J."/>
            <person name="Lau A.O."/>
            <person name="Roalson E.H."/>
            <person name="Silva J.C."/>
            <person name="Silva M.G."/>
            <person name="Suarez C.E."/>
            <person name="Ueti M.W."/>
            <person name="Nene V.M."/>
            <person name="Mealey R.H."/>
            <person name="Knowles D.P."/>
            <person name="Brayton K.A."/>
        </authorList>
    </citation>
    <scope>NUCLEOTIDE SEQUENCE [LARGE SCALE GENOMIC DNA]</scope>
    <source>
        <strain evidence="2 3">WA</strain>
    </source>
</reference>
<feature type="region of interest" description="Disordered" evidence="1">
    <location>
        <begin position="473"/>
        <end position="523"/>
    </location>
</feature>
<keyword evidence="3" id="KW-1185">Reference proteome</keyword>
<feature type="compositionally biased region" description="Low complexity" evidence="1">
    <location>
        <begin position="498"/>
        <end position="517"/>
    </location>
</feature>
<gene>
    <name evidence="2" type="ORF">BEWA_045470</name>
</gene>
<dbReference type="AlphaFoldDB" id="L1LA85"/>
<sequence>MTGDVVYELSLRIKKKCGKNGKKCSCPGNDTIPGLTAKKEDSIENVVGFVSYIHYSKKEFRVLKSIGNDDEEPNVESYQEVKRVKSVAVYYWEKDERKPLLIEVETSTGKEYYYKYRKNEKEADDRPNAWKLDPTSGGTSLQALLNERNVGINNVFPLNLSDPTKPLDVQSDVAKKIGVELANNTTQPPGTNYTVTRYKLNGQDGTKFSVAMIGKEKANGVDIPEGEITDFKVYLSPSGAGTTPVMVSFKLKSGGSKWYYSQGGNGTQWGEDAGSSEFYLKGSKDNSISTLTEKFTRKLDGFACSYRNYVTINLTKGGTSQISYCCRCHGKDKGGKVSVTPVTVRCNRHSKSNPIPYFKHEITGETKIAAIIFQDNVNKTRKIITLDGPSFPISDIRSVYAFYCVSDPKLIYLQPPGNWFRKKDISGGGNDNEVWTQVPSLQDITPNELSENTECKKYNDLVKALRSAGCKDHGQCADTQSGGGGSGLGPEAGATQFPTSHPSTTTAPTVAAPGAQTNDRGSESSIWSFDSLTSTVGDFYEKAVSPFTELKSTLDGLPSKLAVEVMRAAPSLANLLAIATHAIVEAQKGENVPTPTAAKATNPSSTSGESHTGPTADSLSNSP</sequence>
<dbReference type="EMBL" id="ACOU01000007">
    <property type="protein sequence ID" value="EKX72083.1"/>
    <property type="molecule type" value="Genomic_DNA"/>
</dbReference>
<evidence type="ECO:0000256" key="1">
    <source>
        <dbReference type="SAM" id="MobiDB-lite"/>
    </source>
</evidence>
<evidence type="ECO:0000313" key="2">
    <source>
        <dbReference type="EMBL" id="EKX72083.1"/>
    </source>
</evidence>
<protein>
    <submittedName>
        <fullName evidence="2">Uncharacterized protein</fullName>
    </submittedName>
</protein>
<evidence type="ECO:0000313" key="3">
    <source>
        <dbReference type="Proteomes" id="UP000031512"/>
    </source>
</evidence>